<evidence type="ECO:0000313" key="2">
    <source>
        <dbReference type="Proteomes" id="UP001158049"/>
    </source>
</evidence>
<organism evidence="1 2">
    <name type="scientific">Noviherbaspirillum suwonense</name>
    <dbReference type="NCBI Taxonomy" id="1224511"/>
    <lineage>
        <taxon>Bacteria</taxon>
        <taxon>Pseudomonadati</taxon>
        <taxon>Pseudomonadota</taxon>
        <taxon>Betaproteobacteria</taxon>
        <taxon>Burkholderiales</taxon>
        <taxon>Oxalobacteraceae</taxon>
        <taxon>Noviherbaspirillum</taxon>
    </lineage>
</organism>
<protein>
    <submittedName>
        <fullName evidence="1">Uncharacterized protein</fullName>
    </submittedName>
</protein>
<gene>
    <name evidence="1" type="ORF">SAMN06295970_11724</name>
</gene>
<accession>A0ABY1QL93</accession>
<evidence type="ECO:0000313" key="1">
    <source>
        <dbReference type="EMBL" id="SMP71495.1"/>
    </source>
</evidence>
<dbReference type="Proteomes" id="UP001158049">
    <property type="component" value="Unassembled WGS sequence"/>
</dbReference>
<proteinExistence type="predicted"/>
<dbReference type="RefSeq" id="WP_283443927.1">
    <property type="nucleotide sequence ID" value="NZ_FXUL01000017.1"/>
</dbReference>
<dbReference type="EMBL" id="FXUL01000017">
    <property type="protein sequence ID" value="SMP71495.1"/>
    <property type="molecule type" value="Genomic_DNA"/>
</dbReference>
<sequence>MDASDNVLAAVRASAETVSVMERGVVLHRMPDPFPNGESLGTLIFAKD</sequence>
<reference evidence="1 2" key="1">
    <citation type="submission" date="2017-05" db="EMBL/GenBank/DDBJ databases">
        <authorList>
            <person name="Varghese N."/>
            <person name="Submissions S."/>
        </authorList>
    </citation>
    <scope>NUCLEOTIDE SEQUENCE [LARGE SCALE GENOMIC DNA]</scope>
    <source>
        <strain evidence="1 2">DSM 26001</strain>
    </source>
</reference>
<comment type="caution">
    <text evidence="1">The sequence shown here is derived from an EMBL/GenBank/DDBJ whole genome shotgun (WGS) entry which is preliminary data.</text>
</comment>
<name>A0ABY1QL93_9BURK</name>
<keyword evidence="2" id="KW-1185">Reference proteome</keyword>